<dbReference type="ExpressionAtlas" id="A0A5S9X300">
    <property type="expression patterns" value="baseline and differential"/>
</dbReference>
<dbReference type="AlphaFoldDB" id="A0A5S9X300"/>
<gene>
    <name evidence="2" type="ORF">C24_LOCUS9426</name>
</gene>
<feature type="region of interest" description="Disordered" evidence="1">
    <location>
        <begin position="149"/>
        <end position="172"/>
    </location>
</feature>
<reference evidence="2 3" key="1">
    <citation type="submission" date="2019-12" db="EMBL/GenBank/DDBJ databases">
        <authorList>
            <person name="Jiao W.-B."/>
            <person name="Schneeberger K."/>
        </authorList>
    </citation>
    <scope>NUCLEOTIDE SEQUENCE [LARGE SCALE GENOMIC DNA]</scope>
    <source>
        <strain evidence="3">cv. C24</strain>
    </source>
</reference>
<proteinExistence type="predicted"/>
<name>A0A5S9X300_ARATH</name>
<dbReference type="Proteomes" id="UP000434276">
    <property type="component" value="Unassembled WGS sequence"/>
</dbReference>
<evidence type="ECO:0000313" key="2">
    <source>
        <dbReference type="EMBL" id="CAA0373918.1"/>
    </source>
</evidence>
<accession>A0A5S9X300</accession>
<dbReference type="EMBL" id="CACSHJ010000088">
    <property type="protein sequence ID" value="CAA0373918.1"/>
    <property type="molecule type" value="Genomic_DNA"/>
</dbReference>
<evidence type="ECO:0000313" key="3">
    <source>
        <dbReference type="Proteomes" id="UP000434276"/>
    </source>
</evidence>
<evidence type="ECO:0000256" key="1">
    <source>
        <dbReference type="SAM" id="MobiDB-lite"/>
    </source>
</evidence>
<feature type="region of interest" description="Disordered" evidence="1">
    <location>
        <begin position="84"/>
        <end position="111"/>
    </location>
</feature>
<feature type="compositionally biased region" description="Basic and acidic residues" evidence="1">
    <location>
        <begin position="84"/>
        <end position="97"/>
    </location>
</feature>
<sequence length="257" mass="27910">MANGRLRQRCFAIDKLKLISRGTGIVTTKSSDRILKKLAAATPYFSSSRTAAFQPYTHPTTQSGIGRLQSSVAAPTPGVRRVYETGESSRRVEDRDSNNNLHLGDSSKRKNMIILQREKDSEQNKQQETYLNMGVPAKVSGDGAPARVFRQGSSGVPARVSRRGSSDGDFSGEGVPAVVSGEGVPAVVSGEGVPAVIFPVREFWRWFPAREFRRWFPAREFRRWFPAVIFRRVSSSGGGKGSGGGGGGGSGLGWWCE</sequence>
<protein>
    <submittedName>
        <fullName evidence="2">Uncharacterized protein</fullName>
    </submittedName>
</protein>
<feature type="region of interest" description="Disordered" evidence="1">
    <location>
        <begin position="236"/>
        <end position="257"/>
    </location>
</feature>
<organism evidence="2 3">
    <name type="scientific">Arabidopsis thaliana</name>
    <name type="common">Mouse-ear cress</name>
    <dbReference type="NCBI Taxonomy" id="3702"/>
    <lineage>
        <taxon>Eukaryota</taxon>
        <taxon>Viridiplantae</taxon>
        <taxon>Streptophyta</taxon>
        <taxon>Embryophyta</taxon>
        <taxon>Tracheophyta</taxon>
        <taxon>Spermatophyta</taxon>
        <taxon>Magnoliopsida</taxon>
        <taxon>eudicotyledons</taxon>
        <taxon>Gunneridae</taxon>
        <taxon>Pentapetalae</taxon>
        <taxon>rosids</taxon>
        <taxon>malvids</taxon>
        <taxon>Brassicales</taxon>
        <taxon>Brassicaceae</taxon>
        <taxon>Camelineae</taxon>
        <taxon>Arabidopsis</taxon>
    </lineage>
</organism>